<gene>
    <name evidence="2" type="ORF">CK203_114713</name>
</gene>
<name>A0A438CC31_VITVI</name>
<keyword evidence="1" id="KW-0812">Transmembrane</keyword>
<keyword evidence="1" id="KW-1133">Transmembrane helix</keyword>
<comment type="caution">
    <text evidence="2">The sequence shown here is derived from an EMBL/GenBank/DDBJ whole genome shotgun (WGS) entry which is preliminary data.</text>
</comment>
<evidence type="ECO:0000313" key="2">
    <source>
        <dbReference type="EMBL" id="RVW20813.1"/>
    </source>
</evidence>
<dbReference type="EMBL" id="QGNW01002336">
    <property type="protein sequence ID" value="RVW20813.1"/>
    <property type="molecule type" value="Genomic_DNA"/>
</dbReference>
<feature type="transmembrane region" description="Helical" evidence="1">
    <location>
        <begin position="35"/>
        <end position="56"/>
    </location>
</feature>
<keyword evidence="1" id="KW-0472">Membrane</keyword>
<dbReference type="Proteomes" id="UP000288805">
    <property type="component" value="Unassembled WGS sequence"/>
</dbReference>
<dbReference type="AlphaFoldDB" id="A0A438CC31"/>
<organism evidence="2 3">
    <name type="scientific">Vitis vinifera</name>
    <name type="common">Grape</name>
    <dbReference type="NCBI Taxonomy" id="29760"/>
    <lineage>
        <taxon>Eukaryota</taxon>
        <taxon>Viridiplantae</taxon>
        <taxon>Streptophyta</taxon>
        <taxon>Embryophyta</taxon>
        <taxon>Tracheophyta</taxon>
        <taxon>Spermatophyta</taxon>
        <taxon>Magnoliopsida</taxon>
        <taxon>eudicotyledons</taxon>
        <taxon>Gunneridae</taxon>
        <taxon>Pentapetalae</taxon>
        <taxon>rosids</taxon>
        <taxon>Vitales</taxon>
        <taxon>Vitaceae</taxon>
        <taxon>Viteae</taxon>
        <taxon>Vitis</taxon>
    </lineage>
</organism>
<evidence type="ECO:0000313" key="3">
    <source>
        <dbReference type="Proteomes" id="UP000288805"/>
    </source>
</evidence>
<reference evidence="2 3" key="1">
    <citation type="journal article" date="2018" name="PLoS Genet.">
        <title>Population sequencing reveals clonal diversity and ancestral inbreeding in the grapevine cultivar Chardonnay.</title>
        <authorList>
            <person name="Roach M.J."/>
            <person name="Johnson D.L."/>
            <person name="Bohlmann J."/>
            <person name="van Vuuren H.J."/>
            <person name="Jones S.J."/>
            <person name="Pretorius I.S."/>
            <person name="Schmidt S.A."/>
            <person name="Borneman A.R."/>
        </authorList>
    </citation>
    <scope>NUCLEOTIDE SEQUENCE [LARGE SCALE GENOMIC DNA]</scope>
    <source>
        <strain evidence="3">cv. Chardonnay</strain>
        <tissue evidence="2">Leaf</tissue>
    </source>
</reference>
<sequence>MKYLDDTLRCPLKPAANSSVSAMALYTHWYRHDQLLLNAIFASVSKAVMPLIGMTTTSRARIMQLKEDLTLIQQGSHTVFEFHHAIKLIYPFHYEYDGQDEVVLGDGTGVNVVFILWNYVLPYLKLMSSPLS</sequence>
<evidence type="ECO:0000256" key="1">
    <source>
        <dbReference type="SAM" id="Phobius"/>
    </source>
</evidence>
<protein>
    <submittedName>
        <fullName evidence="2">Uncharacterized protein</fullName>
    </submittedName>
</protein>
<proteinExistence type="predicted"/>
<accession>A0A438CC31</accession>